<dbReference type="InterPro" id="IPR005573">
    <property type="entry name" value="Anti-sigma_E_RseA_C"/>
</dbReference>
<dbReference type="InterPro" id="IPR005572">
    <property type="entry name" value="Anti-sigma_E_RseA_N"/>
</dbReference>
<name>A0A849VDG2_9GAMM</name>
<dbReference type="InterPro" id="IPR036147">
    <property type="entry name" value="Anti-sigma_E_RseA_N_sf"/>
</dbReference>
<keyword evidence="3" id="KW-1003">Cell membrane</keyword>
<feature type="domain" description="Anti sigma-E protein RseA N-terminal" evidence="7">
    <location>
        <begin position="12"/>
        <end position="78"/>
    </location>
</feature>
<keyword evidence="6" id="KW-0472">Membrane</keyword>
<dbReference type="Gene3D" id="1.10.10.880">
    <property type="entry name" value="Anti sigma-E protein RseA, N-terminal domain"/>
    <property type="match status" value="1"/>
</dbReference>
<keyword evidence="4" id="KW-0812">Transmembrane</keyword>
<dbReference type="EMBL" id="JABBPG010000001">
    <property type="protein sequence ID" value="NOU49731.1"/>
    <property type="molecule type" value="Genomic_DNA"/>
</dbReference>
<feature type="domain" description="Anti sigma-E protein RseA C-terminal" evidence="8">
    <location>
        <begin position="132"/>
        <end position="185"/>
    </location>
</feature>
<dbReference type="CDD" id="cd16328">
    <property type="entry name" value="RseA_N"/>
    <property type="match status" value="1"/>
</dbReference>
<dbReference type="InterPro" id="IPR052383">
    <property type="entry name" value="Anti-sigma-E_RseA-like"/>
</dbReference>
<evidence type="ECO:0000256" key="5">
    <source>
        <dbReference type="ARBA" id="ARBA00022989"/>
    </source>
</evidence>
<keyword evidence="10" id="KW-1185">Reference proteome</keyword>
<evidence type="ECO:0000256" key="4">
    <source>
        <dbReference type="ARBA" id="ARBA00022692"/>
    </source>
</evidence>
<evidence type="ECO:0000256" key="3">
    <source>
        <dbReference type="ARBA" id="ARBA00022475"/>
    </source>
</evidence>
<reference evidence="9 10" key="1">
    <citation type="submission" date="2020-04" db="EMBL/GenBank/DDBJ databases">
        <title>Pseudoalteromonas caenipelagi sp. nov., isolated from a tidal flat.</title>
        <authorList>
            <person name="Park S."/>
            <person name="Yoon J.-H."/>
        </authorList>
    </citation>
    <scope>NUCLEOTIDE SEQUENCE [LARGE SCALE GENOMIC DNA]</scope>
    <source>
        <strain evidence="9 10">JBTF-M23</strain>
    </source>
</reference>
<dbReference type="Pfam" id="PF03872">
    <property type="entry name" value="RseA_N"/>
    <property type="match status" value="1"/>
</dbReference>
<dbReference type="GO" id="GO:0005886">
    <property type="term" value="C:plasma membrane"/>
    <property type="evidence" value="ECO:0007669"/>
    <property type="project" value="UniProtKB-SubCell"/>
</dbReference>
<dbReference type="PANTHER" id="PTHR38104">
    <property type="match status" value="1"/>
</dbReference>
<keyword evidence="5" id="KW-1133">Transmembrane helix</keyword>
<proteinExistence type="inferred from homology"/>
<accession>A0A849VDG2</accession>
<evidence type="ECO:0000256" key="1">
    <source>
        <dbReference type="ARBA" id="ARBA00004162"/>
    </source>
</evidence>
<organism evidence="9 10">
    <name type="scientific">Pseudoalteromonas caenipelagi</name>
    <dbReference type="NCBI Taxonomy" id="2726988"/>
    <lineage>
        <taxon>Bacteria</taxon>
        <taxon>Pseudomonadati</taxon>
        <taxon>Pseudomonadota</taxon>
        <taxon>Gammaproteobacteria</taxon>
        <taxon>Alteromonadales</taxon>
        <taxon>Pseudoalteromonadaceae</taxon>
        <taxon>Pseudoalteromonas</taxon>
    </lineage>
</organism>
<dbReference type="RefSeq" id="WP_171624787.1">
    <property type="nucleotide sequence ID" value="NZ_JABBPG010000001.1"/>
</dbReference>
<dbReference type="Proteomes" id="UP000586305">
    <property type="component" value="Unassembled WGS sequence"/>
</dbReference>
<evidence type="ECO:0000256" key="2">
    <source>
        <dbReference type="ARBA" id="ARBA00005837"/>
    </source>
</evidence>
<dbReference type="Pfam" id="PF03873">
    <property type="entry name" value="RseA_C"/>
    <property type="match status" value="1"/>
</dbReference>
<dbReference type="PANTHER" id="PTHR38104:SF1">
    <property type="entry name" value="ANTI-SIGMA-E FACTOR RSEA"/>
    <property type="match status" value="1"/>
</dbReference>
<comment type="caution">
    <text evidence="9">The sequence shown here is derived from an EMBL/GenBank/DDBJ whole genome shotgun (WGS) entry which is preliminary data.</text>
</comment>
<dbReference type="SUPFAM" id="SSF89069">
    <property type="entry name" value="N-terminal, cytoplasmic domain of anti-sigmaE factor RseA"/>
    <property type="match status" value="1"/>
</dbReference>
<evidence type="ECO:0000313" key="9">
    <source>
        <dbReference type="EMBL" id="NOU49731.1"/>
    </source>
</evidence>
<evidence type="ECO:0000259" key="8">
    <source>
        <dbReference type="Pfam" id="PF03873"/>
    </source>
</evidence>
<evidence type="ECO:0000259" key="7">
    <source>
        <dbReference type="Pfam" id="PF03872"/>
    </source>
</evidence>
<dbReference type="GO" id="GO:0016989">
    <property type="term" value="F:sigma factor antagonist activity"/>
    <property type="evidence" value="ECO:0007669"/>
    <property type="project" value="InterPro"/>
</dbReference>
<evidence type="ECO:0000313" key="10">
    <source>
        <dbReference type="Proteomes" id="UP000586305"/>
    </source>
</evidence>
<dbReference type="AlphaFoldDB" id="A0A849VDG2"/>
<gene>
    <name evidence="9" type="ORF">HG263_04175</name>
</gene>
<comment type="similarity">
    <text evidence="2">Belongs to the RseA family.</text>
</comment>
<evidence type="ECO:0008006" key="11">
    <source>
        <dbReference type="Google" id="ProtNLM"/>
    </source>
</evidence>
<evidence type="ECO:0000256" key="6">
    <source>
        <dbReference type="ARBA" id="ARBA00023136"/>
    </source>
</evidence>
<sequence length="204" mass="22135">MTKQNLTTSPQEAASRLLDGDLQLEQSSCSQIDQEKFARYAQIGDVMRQTQTGGISIDITASVAQALENEPCHSVAGDDNSADIEQVSDTKVIKLSAWRKPLSQVAIAASVALVAVLGVNTMPQQNSPAIDEMPILQSRPLAGGVAPVSFSSEQPALQQAEQGIRDLQQQRIGALVLEHQRQSRVAYALQQKDKAEREQSEEKK</sequence>
<protein>
    <recommendedName>
        <fullName evidence="11">Anti-sigma-E factor RseA</fullName>
    </recommendedName>
</protein>
<comment type="subcellular location">
    <subcellularLocation>
        <location evidence="1">Cell membrane</location>
        <topology evidence="1">Single-pass membrane protein</topology>
    </subcellularLocation>
</comment>